<proteinExistence type="predicted"/>
<organism evidence="1 2">
    <name type="scientific">Arctium lappa</name>
    <name type="common">Greater burdock</name>
    <name type="synonym">Lappa major</name>
    <dbReference type="NCBI Taxonomy" id="4217"/>
    <lineage>
        <taxon>Eukaryota</taxon>
        <taxon>Viridiplantae</taxon>
        <taxon>Streptophyta</taxon>
        <taxon>Embryophyta</taxon>
        <taxon>Tracheophyta</taxon>
        <taxon>Spermatophyta</taxon>
        <taxon>Magnoliopsida</taxon>
        <taxon>eudicotyledons</taxon>
        <taxon>Gunneridae</taxon>
        <taxon>Pentapetalae</taxon>
        <taxon>asterids</taxon>
        <taxon>campanulids</taxon>
        <taxon>Asterales</taxon>
        <taxon>Asteraceae</taxon>
        <taxon>Carduoideae</taxon>
        <taxon>Cardueae</taxon>
        <taxon>Arctiinae</taxon>
        <taxon>Arctium</taxon>
    </lineage>
</organism>
<sequence>MGSTESTGRSNQTAEEEDEGGQLENGSSGGGSGGAGTAIAIVAAGTVLAAWGISKAISGNKDSDTKEKDDAMKIKAHEMGSSSSNFPIHRESVLQQAIGKGPTYISGLLLLGVCSK</sequence>
<name>A0ACB9DRN5_ARCLA</name>
<dbReference type="Proteomes" id="UP001055879">
    <property type="component" value="Linkage Group LG03"/>
</dbReference>
<reference evidence="2" key="1">
    <citation type="journal article" date="2022" name="Mol. Ecol. Resour.">
        <title>The genomes of chicory, endive, great burdock and yacon provide insights into Asteraceae palaeo-polyploidization history and plant inulin production.</title>
        <authorList>
            <person name="Fan W."/>
            <person name="Wang S."/>
            <person name="Wang H."/>
            <person name="Wang A."/>
            <person name="Jiang F."/>
            <person name="Liu H."/>
            <person name="Zhao H."/>
            <person name="Xu D."/>
            <person name="Zhang Y."/>
        </authorList>
    </citation>
    <scope>NUCLEOTIDE SEQUENCE [LARGE SCALE GENOMIC DNA]</scope>
    <source>
        <strain evidence="2">cv. Niubang</strain>
    </source>
</reference>
<reference evidence="1 2" key="2">
    <citation type="journal article" date="2022" name="Mol. Ecol. Resour.">
        <title>The genomes of chicory, endive, great burdock and yacon provide insights into Asteraceae paleo-polyploidization history and plant inulin production.</title>
        <authorList>
            <person name="Fan W."/>
            <person name="Wang S."/>
            <person name="Wang H."/>
            <person name="Wang A."/>
            <person name="Jiang F."/>
            <person name="Liu H."/>
            <person name="Zhao H."/>
            <person name="Xu D."/>
            <person name="Zhang Y."/>
        </authorList>
    </citation>
    <scope>NUCLEOTIDE SEQUENCE [LARGE SCALE GENOMIC DNA]</scope>
    <source>
        <strain evidence="2">cv. Niubang</strain>
    </source>
</reference>
<comment type="caution">
    <text evidence="1">The sequence shown here is derived from an EMBL/GenBank/DDBJ whole genome shotgun (WGS) entry which is preliminary data.</text>
</comment>
<gene>
    <name evidence="1" type="ORF">L6452_12644</name>
</gene>
<dbReference type="EMBL" id="CM042049">
    <property type="protein sequence ID" value="KAI3749080.1"/>
    <property type="molecule type" value="Genomic_DNA"/>
</dbReference>
<protein>
    <submittedName>
        <fullName evidence="1">Uncharacterized protein</fullName>
    </submittedName>
</protein>
<evidence type="ECO:0000313" key="1">
    <source>
        <dbReference type="EMBL" id="KAI3749080.1"/>
    </source>
</evidence>
<accession>A0ACB9DRN5</accession>
<evidence type="ECO:0000313" key="2">
    <source>
        <dbReference type="Proteomes" id="UP001055879"/>
    </source>
</evidence>
<keyword evidence="2" id="KW-1185">Reference proteome</keyword>